<sequence length="109" mass="12455">MHLHFFVRPTRRVALDCEFVGVGLDGREDVLARVSLVNQHGQILLDLYVRPKERVVDFRTRVSGIRSSDLRSDGPAVTFEEATSRLAELLKNRILIGHSLTNDFKFNLH</sequence>
<dbReference type="InterPro" id="IPR013520">
    <property type="entry name" value="Ribonucl_H"/>
</dbReference>
<keyword evidence="7" id="KW-1185">Reference proteome</keyword>
<dbReference type="OrthoDB" id="8191639at2759"/>
<dbReference type="AlphaFoldDB" id="A0A448WS13"/>
<dbReference type="GO" id="GO:0004527">
    <property type="term" value="F:exonuclease activity"/>
    <property type="evidence" value="ECO:0007669"/>
    <property type="project" value="InterPro"/>
</dbReference>
<dbReference type="InterPro" id="IPR047021">
    <property type="entry name" value="REXO1/3/4-like"/>
</dbReference>
<dbReference type="InterPro" id="IPR036397">
    <property type="entry name" value="RNaseH_sf"/>
</dbReference>
<dbReference type="GO" id="GO:0006364">
    <property type="term" value="P:rRNA processing"/>
    <property type="evidence" value="ECO:0007669"/>
    <property type="project" value="UniProtKB-KW"/>
</dbReference>
<keyword evidence="2" id="KW-0540">Nuclease</keyword>
<keyword evidence="3" id="KW-0378">Hydrolase</keyword>
<feature type="domain" description="Exonuclease" evidence="5">
    <location>
        <begin position="13"/>
        <end position="101"/>
    </location>
</feature>
<evidence type="ECO:0000259" key="5">
    <source>
        <dbReference type="Pfam" id="PF00929"/>
    </source>
</evidence>
<protein>
    <recommendedName>
        <fullName evidence="5">Exonuclease domain-containing protein</fullName>
    </recommendedName>
</protein>
<evidence type="ECO:0000256" key="1">
    <source>
        <dbReference type="ARBA" id="ARBA00022552"/>
    </source>
</evidence>
<evidence type="ECO:0000256" key="4">
    <source>
        <dbReference type="ARBA" id="ARBA00025599"/>
    </source>
</evidence>
<dbReference type="GO" id="GO:0005634">
    <property type="term" value="C:nucleus"/>
    <property type="evidence" value="ECO:0007669"/>
    <property type="project" value="TreeGrafter"/>
</dbReference>
<organism evidence="6 7">
    <name type="scientific">Protopolystoma xenopodis</name>
    <dbReference type="NCBI Taxonomy" id="117903"/>
    <lineage>
        <taxon>Eukaryota</taxon>
        <taxon>Metazoa</taxon>
        <taxon>Spiralia</taxon>
        <taxon>Lophotrochozoa</taxon>
        <taxon>Platyhelminthes</taxon>
        <taxon>Monogenea</taxon>
        <taxon>Polyopisthocotylea</taxon>
        <taxon>Polystomatidea</taxon>
        <taxon>Polystomatidae</taxon>
        <taxon>Protopolystoma</taxon>
    </lineage>
</organism>
<comment type="function">
    <text evidence="4">Exoribonuclease involved in ribosome biosynthesis. Involved in the processing of ITS1, the internal transcribed spacer localized between the 18S and 5.8S rRNAs.</text>
</comment>
<evidence type="ECO:0000256" key="2">
    <source>
        <dbReference type="ARBA" id="ARBA00022722"/>
    </source>
</evidence>
<dbReference type="PANTHER" id="PTHR12801">
    <property type="entry name" value="RNA EXONUCLEASE REXO1 / RECO3 FAMILY MEMBER-RELATED"/>
    <property type="match status" value="1"/>
</dbReference>
<dbReference type="SUPFAM" id="SSF53098">
    <property type="entry name" value="Ribonuclease H-like"/>
    <property type="match status" value="1"/>
</dbReference>
<evidence type="ECO:0000256" key="3">
    <source>
        <dbReference type="ARBA" id="ARBA00022801"/>
    </source>
</evidence>
<reference evidence="6" key="1">
    <citation type="submission" date="2018-11" db="EMBL/GenBank/DDBJ databases">
        <authorList>
            <consortium name="Pathogen Informatics"/>
        </authorList>
    </citation>
    <scope>NUCLEOTIDE SEQUENCE</scope>
</reference>
<gene>
    <name evidence="6" type="ORF">PXEA_LOCUS12190</name>
</gene>
<name>A0A448WS13_9PLAT</name>
<dbReference type="Pfam" id="PF00929">
    <property type="entry name" value="RNase_T"/>
    <property type="match status" value="1"/>
</dbReference>
<dbReference type="EMBL" id="CAAALY010038466">
    <property type="protein sequence ID" value="VEL18750.1"/>
    <property type="molecule type" value="Genomic_DNA"/>
</dbReference>
<comment type="caution">
    <text evidence="6">The sequence shown here is derived from an EMBL/GenBank/DDBJ whole genome shotgun (WGS) entry which is preliminary data.</text>
</comment>
<accession>A0A448WS13</accession>
<evidence type="ECO:0000313" key="7">
    <source>
        <dbReference type="Proteomes" id="UP000784294"/>
    </source>
</evidence>
<dbReference type="InterPro" id="IPR012337">
    <property type="entry name" value="RNaseH-like_sf"/>
</dbReference>
<dbReference type="GO" id="GO:0003676">
    <property type="term" value="F:nucleic acid binding"/>
    <property type="evidence" value="ECO:0007669"/>
    <property type="project" value="InterPro"/>
</dbReference>
<dbReference type="PANTHER" id="PTHR12801:SF45">
    <property type="entry name" value="RNA EXONUCLEASE 4"/>
    <property type="match status" value="1"/>
</dbReference>
<keyword evidence="1" id="KW-0698">rRNA processing</keyword>
<proteinExistence type="predicted"/>
<evidence type="ECO:0000313" key="6">
    <source>
        <dbReference type="EMBL" id="VEL18750.1"/>
    </source>
</evidence>
<dbReference type="Gene3D" id="3.30.420.10">
    <property type="entry name" value="Ribonuclease H-like superfamily/Ribonuclease H"/>
    <property type="match status" value="1"/>
</dbReference>
<dbReference type="Proteomes" id="UP000784294">
    <property type="component" value="Unassembled WGS sequence"/>
</dbReference>